<accession>A0AAP7IFZ7</accession>
<organism evidence="1 2">
    <name type="scientific">Staphylococcus equorum</name>
    <dbReference type="NCBI Taxonomy" id="246432"/>
    <lineage>
        <taxon>Bacteria</taxon>
        <taxon>Bacillati</taxon>
        <taxon>Bacillota</taxon>
        <taxon>Bacilli</taxon>
        <taxon>Bacillales</taxon>
        <taxon>Staphylococcaceae</taxon>
        <taxon>Staphylococcus</taxon>
    </lineage>
</organism>
<comment type="caution">
    <text evidence="1">The sequence shown here is derived from an EMBL/GenBank/DDBJ whole genome shotgun (WGS) entry which is preliminary data.</text>
</comment>
<dbReference type="Proteomes" id="UP000095464">
    <property type="component" value="Unassembled WGS sequence"/>
</dbReference>
<sequence length="257" mass="29701">MTDFLLVKKVEKVAPHVTEWFESVIGFDTFREYIGKDEAESIISEALVNEGFPPNVQVNDVDFDFIAMNKQETKQLISDYLEVNTDIEGTATQQEIEQAFPSESKVLDFRLKRLEGLSIHMVVNDDLADFMERHAYYDDNYFAKRMGELFDIGSLKPIIESREVMALNSDYFTEKFRYAVSDMNILPEKVDENSTPVKVVDIKLEEPLEAIAEQFSAKLYGYSTVSNYLNSAFYADLLKEDKVYYVLELNIDVEDYE</sequence>
<proteinExistence type="predicted"/>
<name>A0AAP7IFZ7_9STAP</name>
<dbReference type="EMBL" id="LNPX01000005">
    <property type="protein sequence ID" value="OEK58842.1"/>
    <property type="molecule type" value="Genomic_DNA"/>
</dbReference>
<evidence type="ECO:0000313" key="1">
    <source>
        <dbReference type="EMBL" id="OEK58842.1"/>
    </source>
</evidence>
<evidence type="ECO:0000313" key="2">
    <source>
        <dbReference type="Proteomes" id="UP000095464"/>
    </source>
</evidence>
<protein>
    <submittedName>
        <fullName evidence="1">Uncharacterized protein</fullName>
    </submittedName>
</protein>
<reference evidence="2" key="1">
    <citation type="submission" date="2015-11" db="EMBL/GenBank/DDBJ databases">
        <title>Genomic diversity of Staphylococcus saprophyticus strains from urinary tract infections, animal surfaces, and fermented foods.</title>
        <authorList>
            <person name="Wolfe B.E."/>
        </authorList>
    </citation>
    <scope>NUCLEOTIDE SEQUENCE [LARGE SCALE GENOMIC DNA]</scope>
    <source>
        <strain evidence="2">738_7</strain>
    </source>
</reference>
<dbReference type="RefSeq" id="WP_069854418.1">
    <property type="nucleotide sequence ID" value="NZ_LNPX01000005.1"/>
</dbReference>
<dbReference type="AlphaFoldDB" id="A0AAP7IFZ7"/>
<gene>
    <name evidence="1" type="ORF">ASS94_01425</name>
</gene>